<dbReference type="AlphaFoldDB" id="A0A9Q1F9E0"/>
<dbReference type="PROSITE" id="PS50804">
    <property type="entry name" value="SCAN_BOX"/>
    <property type="match status" value="1"/>
</dbReference>
<keyword evidence="3" id="KW-1185">Reference proteome</keyword>
<organism evidence="2 3">
    <name type="scientific">Synaphobranchus kaupii</name>
    <name type="common">Kaup's arrowtooth eel</name>
    <dbReference type="NCBI Taxonomy" id="118154"/>
    <lineage>
        <taxon>Eukaryota</taxon>
        <taxon>Metazoa</taxon>
        <taxon>Chordata</taxon>
        <taxon>Craniata</taxon>
        <taxon>Vertebrata</taxon>
        <taxon>Euteleostomi</taxon>
        <taxon>Actinopterygii</taxon>
        <taxon>Neopterygii</taxon>
        <taxon>Teleostei</taxon>
        <taxon>Anguilliformes</taxon>
        <taxon>Synaphobranchidae</taxon>
        <taxon>Synaphobranchus</taxon>
    </lineage>
</organism>
<dbReference type="InterPro" id="IPR038269">
    <property type="entry name" value="SCAN_sf"/>
</dbReference>
<evidence type="ECO:0000259" key="1">
    <source>
        <dbReference type="PROSITE" id="PS50804"/>
    </source>
</evidence>
<sequence>MSNERRSMKNSRRSSSSGSLCCFSREFMFALKEREEELMHEIRSWKDLMMAPINPLQAGPAPVMQSTLRAVHVWTCQHQHQGEAFQCNRRDCFPCPFQKRPTGCGSGPLPPRLVKPKETYYRLKGLYRRWMELEQRSKEEIGERIILDRLCSCSRIGGIHLWGCLYLKK</sequence>
<comment type="caution">
    <text evidence="2">The sequence shown here is derived from an EMBL/GenBank/DDBJ whole genome shotgun (WGS) entry which is preliminary data.</text>
</comment>
<dbReference type="InterPro" id="IPR003309">
    <property type="entry name" value="SCAN_dom"/>
</dbReference>
<gene>
    <name evidence="2" type="ORF">SKAU_G00211300</name>
</gene>
<dbReference type="EMBL" id="JAINUF010000007">
    <property type="protein sequence ID" value="KAJ8353563.1"/>
    <property type="molecule type" value="Genomic_DNA"/>
</dbReference>
<dbReference type="Proteomes" id="UP001152622">
    <property type="component" value="Chromosome 7"/>
</dbReference>
<name>A0A9Q1F9E0_SYNKA</name>
<feature type="domain" description="SCAN box" evidence="1">
    <location>
        <begin position="116"/>
        <end position="152"/>
    </location>
</feature>
<proteinExistence type="predicted"/>
<reference evidence="2" key="1">
    <citation type="journal article" date="2023" name="Science">
        <title>Genome structures resolve the early diversification of teleost fishes.</title>
        <authorList>
            <person name="Parey E."/>
            <person name="Louis A."/>
            <person name="Montfort J."/>
            <person name="Bouchez O."/>
            <person name="Roques C."/>
            <person name="Iampietro C."/>
            <person name="Lluch J."/>
            <person name="Castinel A."/>
            <person name="Donnadieu C."/>
            <person name="Desvignes T."/>
            <person name="Floi Bucao C."/>
            <person name="Jouanno E."/>
            <person name="Wen M."/>
            <person name="Mejri S."/>
            <person name="Dirks R."/>
            <person name="Jansen H."/>
            <person name="Henkel C."/>
            <person name="Chen W.J."/>
            <person name="Zahm M."/>
            <person name="Cabau C."/>
            <person name="Klopp C."/>
            <person name="Thompson A.W."/>
            <person name="Robinson-Rechavi M."/>
            <person name="Braasch I."/>
            <person name="Lecointre G."/>
            <person name="Bobe J."/>
            <person name="Postlethwait J.H."/>
            <person name="Berthelot C."/>
            <person name="Roest Crollius H."/>
            <person name="Guiguen Y."/>
        </authorList>
    </citation>
    <scope>NUCLEOTIDE SEQUENCE</scope>
    <source>
        <strain evidence="2">WJC10195</strain>
    </source>
</reference>
<evidence type="ECO:0000313" key="3">
    <source>
        <dbReference type="Proteomes" id="UP001152622"/>
    </source>
</evidence>
<accession>A0A9Q1F9E0</accession>
<dbReference type="OrthoDB" id="6077919at2759"/>
<protein>
    <recommendedName>
        <fullName evidence="1">SCAN box domain-containing protein</fullName>
    </recommendedName>
</protein>
<evidence type="ECO:0000313" key="2">
    <source>
        <dbReference type="EMBL" id="KAJ8353563.1"/>
    </source>
</evidence>
<dbReference type="Gene3D" id="1.10.4020.10">
    <property type="entry name" value="DNA breaking-rejoining enzymes"/>
    <property type="match status" value="1"/>
</dbReference>
<dbReference type="SUPFAM" id="SSF47353">
    <property type="entry name" value="Retrovirus capsid dimerization domain-like"/>
    <property type="match status" value="1"/>
</dbReference>